<organism evidence="2 3">
    <name type="scientific">Desulforamulus aeronauticus DSM 10349</name>
    <dbReference type="NCBI Taxonomy" id="1121421"/>
    <lineage>
        <taxon>Bacteria</taxon>
        <taxon>Bacillati</taxon>
        <taxon>Bacillota</taxon>
        <taxon>Clostridia</taxon>
        <taxon>Eubacteriales</taxon>
        <taxon>Peptococcaceae</taxon>
        <taxon>Desulforamulus</taxon>
    </lineage>
</organism>
<accession>A0A1M6VC47</accession>
<dbReference type="GO" id="GO:0003677">
    <property type="term" value="F:DNA binding"/>
    <property type="evidence" value="ECO:0007669"/>
    <property type="project" value="InterPro"/>
</dbReference>
<evidence type="ECO:0000313" key="2">
    <source>
        <dbReference type="EMBL" id="SHK79040.1"/>
    </source>
</evidence>
<name>A0A1M6VC47_9FIRM</name>
<dbReference type="SUPFAM" id="SSF47413">
    <property type="entry name" value="lambda repressor-like DNA-binding domains"/>
    <property type="match status" value="2"/>
</dbReference>
<keyword evidence="3" id="KW-1185">Reference proteome</keyword>
<sequence>MVRVNVIKALKKVPPLEEFDMSLTIGERLRLLLTETNTFIYELSKISGLAKETISSLMRDRWIPRVPTALKLSKIFCVSPGVFLITPDSYRNNDLRIRFRNLRHLLGLKQNEFAQLCEIDPASIRDWETCTTQLSNKSRYYIEAVFSGVGAGSVKNSV</sequence>
<dbReference type="Gene3D" id="1.10.260.40">
    <property type="entry name" value="lambda repressor-like DNA-binding domains"/>
    <property type="match status" value="2"/>
</dbReference>
<dbReference type="Proteomes" id="UP000183997">
    <property type="component" value="Unassembled WGS sequence"/>
</dbReference>
<reference evidence="3" key="1">
    <citation type="submission" date="2016-11" db="EMBL/GenBank/DDBJ databases">
        <authorList>
            <person name="Varghese N."/>
            <person name="Submissions S."/>
        </authorList>
    </citation>
    <scope>NUCLEOTIDE SEQUENCE [LARGE SCALE GENOMIC DNA]</scope>
    <source>
        <strain evidence="3">DSM 10349</strain>
    </source>
</reference>
<protein>
    <recommendedName>
        <fullName evidence="1">HTH cro/C1-type domain-containing protein</fullName>
    </recommendedName>
</protein>
<dbReference type="InterPro" id="IPR010982">
    <property type="entry name" value="Lambda_DNA-bd_dom_sf"/>
</dbReference>
<evidence type="ECO:0000259" key="1">
    <source>
        <dbReference type="PROSITE" id="PS50943"/>
    </source>
</evidence>
<dbReference type="PROSITE" id="PS50943">
    <property type="entry name" value="HTH_CROC1"/>
    <property type="match status" value="1"/>
</dbReference>
<dbReference type="InterPro" id="IPR001387">
    <property type="entry name" value="Cro/C1-type_HTH"/>
</dbReference>
<feature type="domain" description="HTH cro/C1-type" evidence="1">
    <location>
        <begin position="42"/>
        <end position="83"/>
    </location>
</feature>
<dbReference type="EMBL" id="FRAR01000024">
    <property type="protein sequence ID" value="SHK79040.1"/>
    <property type="molecule type" value="Genomic_DNA"/>
</dbReference>
<dbReference type="STRING" id="1121421.SAMN02745123_03126"/>
<dbReference type="OrthoDB" id="1853737at2"/>
<proteinExistence type="predicted"/>
<dbReference type="RefSeq" id="WP_072916215.1">
    <property type="nucleotide sequence ID" value="NZ_FRAR01000024.1"/>
</dbReference>
<evidence type="ECO:0000313" key="3">
    <source>
        <dbReference type="Proteomes" id="UP000183997"/>
    </source>
</evidence>
<dbReference type="AlphaFoldDB" id="A0A1M6VC47"/>
<dbReference type="CDD" id="cd00093">
    <property type="entry name" value="HTH_XRE"/>
    <property type="match status" value="2"/>
</dbReference>
<gene>
    <name evidence="2" type="ORF">SAMN02745123_03126</name>
</gene>